<keyword evidence="3" id="KW-0949">S-adenosyl-L-methionine</keyword>
<dbReference type="Gene3D" id="3.40.50.150">
    <property type="entry name" value="Vaccinia Virus protein VP39"/>
    <property type="match status" value="1"/>
</dbReference>
<keyword evidence="1" id="KW-0489">Methyltransferase</keyword>
<dbReference type="PROSITE" id="PS51683">
    <property type="entry name" value="SAM_OMT_II"/>
    <property type="match status" value="1"/>
</dbReference>
<protein>
    <recommendedName>
        <fullName evidence="4">O-methyltransferase C-terminal domain-containing protein</fullName>
    </recommendedName>
</protein>
<dbReference type="SUPFAM" id="SSF53335">
    <property type="entry name" value="S-adenosyl-L-methionine-dependent methyltransferases"/>
    <property type="match status" value="1"/>
</dbReference>
<accession>A0AAP0P8E0</accession>
<keyword evidence="6" id="KW-1185">Reference proteome</keyword>
<feature type="domain" description="O-methyltransferase C-terminal" evidence="4">
    <location>
        <begin position="1"/>
        <end position="96"/>
    </location>
</feature>
<dbReference type="EMBL" id="JBBNAG010000005">
    <property type="protein sequence ID" value="KAK9131995.1"/>
    <property type="molecule type" value="Genomic_DNA"/>
</dbReference>
<evidence type="ECO:0000313" key="5">
    <source>
        <dbReference type="EMBL" id="KAK9131995.1"/>
    </source>
</evidence>
<organism evidence="5 6">
    <name type="scientific">Stephania cephalantha</name>
    <dbReference type="NCBI Taxonomy" id="152367"/>
    <lineage>
        <taxon>Eukaryota</taxon>
        <taxon>Viridiplantae</taxon>
        <taxon>Streptophyta</taxon>
        <taxon>Embryophyta</taxon>
        <taxon>Tracheophyta</taxon>
        <taxon>Spermatophyta</taxon>
        <taxon>Magnoliopsida</taxon>
        <taxon>Ranunculales</taxon>
        <taxon>Menispermaceae</taxon>
        <taxon>Menispermoideae</taxon>
        <taxon>Cissampelideae</taxon>
        <taxon>Stephania</taxon>
    </lineage>
</organism>
<evidence type="ECO:0000256" key="1">
    <source>
        <dbReference type="ARBA" id="ARBA00022603"/>
    </source>
</evidence>
<gene>
    <name evidence="5" type="ORF">Scep_011523</name>
</gene>
<dbReference type="InterPro" id="IPR001077">
    <property type="entry name" value="COMT_C"/>
</dbReference>
<evidence type="ECO:0000313" key="6">
    <source>
        <dbReference type="Proteomes" id="UP001419268"/>
    </source>
</evidence>
<name>A0AAP0P8E0_9MAGN</name>
<evidence type="ECO:0000259" key="4">
    <source>
        <dbReference type="Pfam" id="PF00891"/>
    </source>
</evidence>
<dbReference type="InterPro" id="IPR016461">
    <property type="entry name" value="COMT-like"/>
</dbReference>
<evidence type="ECO:0000256" key="2">
    <source>
        <dbReference type="ARBA" id="ARBA00022679"/>
    </source>
</evidence>
<dbReference type="GO" id="GO:0032259">
    <property type="term" value="P:methylation"/>
    <property type="evidence" value="ECO:0007669"/>
    <property type="project" value="UniProtKB-KW"/>
</dbReference>
<dbReference type="Pfam" id="PF00891">
    <property type="entry name" value="Methyltransf_2"/>
    <property type="match status" value="1"/>
</dbReference>
<proteinExistence type="predicted"/>
<dbReference type="GO" id="GO:0008171">
    <property type="term" value="F:O-methyltransferase activity"/>
    <property type="evidence" value="ECO:0007669"/>
    <property type="project" value="InterPro"/>
</dbReference>
<dbReference type="PANTHER" id="PTHR11746">
    <property type="entry name" value="O-METHYLTRANSFERASE"/>
    <property type="match status" value="1"/>
</dbReference>
<evidence type="ECO:0000256" key="3">
    <source>
        <dbReference type="ARBA" id="ARBA00022691"/>
    </source>
</evidence>
<dbReference type="Proteomes" id="UP001419268">
    <property type="component" value="Unassembled WGS sequence"/>
</dbReference>
<dbReference type="AlphaFoldDB" id="A0AAP0P8E0"/>
<sequence>MFQAIPSADALLLKWILHEMTDEDCLKILKRCREAILSKEKGGKVIIIDIVLDLQGGKPESVELQLLLDLQLMVDVNGKQRTESEWKKLFEDSGFASYKITNVLSFRSVIEVFP</sequence>
<comment type="caution">
    <text evidence="5">The sequence shown here is derived from an EMBL/GenBank/DDBJ whole genome shotgun (WGS) entry which is preliminary data.</text>
</comment>
<dbReference type="InterPro" id="IPR029063">
    <property type="entry name" value="SAM-dependent_MTases_sf"/>
</dbReference>
<reference evidence="5 6" key="1">
    <citation type="submission" date="2024-01" db="EMBL/GenBank/DDBJ databases">
        <title>Genome assemblies of Stephania.</title>
        <authorList>
            <person name="Yang L."/>
        </authorList>
    </citation>
    <scope>NUCLEOTIDE SEQUENCE [LARGE SCALE GENOMIC DNA]</scope>
    <source>
        <strain evidence="5">JXDWG</strain>
        <tissue evidence="5">Leaf</tissue>
    </source>
</reference>
<keyword evidence="2" id="KW-0808">Transferase</keyword>